<organism evidence="1 2">
    <name type="scientific">Colocasia esculenta</name>
    <name type="common">Wild taro</name>
    <name type="synonym">Arum esculentum</name>
    <dbReference type="NCBI Taxonomy" id="4460"/>
    <lineage>
        <taxon>Eukaryota</taxon>
        <taxon>Viridiplantae</taxon>
        <taxon>Streptophyta</taxon>
        <taxon>Embryophyta</taxon>
        <taxon>Tracheophyta</taxon>
        <taxon>Spermatophyta</taxon>
        <taxon>Magnoliopsida</taxon>
        <taxon>Liliopsida</taxon>
        <taxon>Araceae</taxon>
        <taxon>Aroideae</taxon>
        <taxon>Colocasieae</taxon>
        <taxon>Colocasia</taxon>
    </lineage>
</organism>
<dbReference type="Proteomes" id="UP000652761">
    <property type="component" value="Unassembled WGS sequence"/>
</dbReference>
<evidence type="ECO:0000313" key="2">
    <source>
        <dbReference type="Proteomes" id="UP000652761"/>
    </source>
</evidence>
<sequence length="84" mass="9512">MGLQQCGPQEWCWLDSTVSCLVLVKRQLDLTSVAARLRGSPVWFVWGSFPTEPVTYEAHPYSFQVRESRRLLTLCLVPSRTVAG</sequence>
<protein>
    <submittedName>
        <fullName evidence="1">Uncharacterized protein</fullName>
    </submittedName>
</protein>
<dbReference type="AlphaFoldDB" id="A0A843XC85"/>
<accession>A0A843XC85</accession>
<comment type="caution">
    <text evidence="1">The sequence shown here is derived from an EMBL/GenBank/DDBJ whole genome shotgun (WGS) entry which is preliminary data.</text>
</comment>
<reference evidence="1" key="1">
    <citation type="submission" date="2017-07" db="EMBL/GenBank/DDBJ databases">
        <title>Taro Niue Genome Assembly and Annotation.</title>
        <authorList>
            <person name="Atibalentja N."/>
            <person name="Keating K."/>
            <person name="Fields C.J."/>
        </authorList>
    </citation>
    <scope>NUCLEOTIDE SEQUENCE</scope>
    <source>
        <strain evidence="1">Niue_2</strain>
        <tissue evidence="1">Leaf</tissue>
    </source>
</reference>
<name>A0A843XC85_COLES</name>
<evidence type="ECO:0000313" key="1">
    <source>
        <dbReference type="EMBL" id="MQM17009.1"/>
    </source>
</evidence>
<keyword evidence="2" id="KW-1185">Reference proteome</keyword>
<proteinExistence type="predicted"/>
<gene>
    <name evidence="1" type="ORF">Taro_049974</name>
</gene>
<dbReference type="EMBL" id="NMUH01007290">
    <property type="protein sequence ID" value="MQM17009.1"/>
    <property type="molecule type" value="Genomic_DNA"/>
</dbReference>